<proteinExistence type="predicted"/>
<accession>D9Q0A5</accession>
<dbReference type="Proteomes" id="UP000000346">
    <property type="component" value="Chromosome"/>
</dbReference>
<keyword evidence="1" id="KW-0378">Hydrolase</keyword>
<dbReference type="RefSeq" id="WP_013266255.1">
    <property type="nucleotide sequence ID" value="NC_014374.1"/>
</dbReference>
<dbReference type="STRING" id="666510.ASAC_0336"/>
<evidence type="ECO:0008006" key="4">
    <source>
        <dbReference type="Google" id="ProtNLM"/>
    </source>
</evidence>
<dbReference type="eggNOG" id="arCOG04301">
    <property type="taxonomic scope" value="Archaea"/>
</dbReference>
<protein>
    <recommendedName>
        <fullName evidence="4">GTP cyclohydrolase IV</fullName>
    </recommendedName>
</protein>
<dbReference type="HOGENOM" id="CLU_062816_1_0_2"/>
<dbReference type="Gene3D" id="3.10.270.10">
    <property type="entry name" value="Urate Oxidase"/>
    <property type="match status" value="1"/>
</dbReference>
<dbReference type="AlphaFoldDB" id="D9Q0A5"/>
<dbReference type="OrthoDB" id="53087at2157"/>
<dbReference type="GO" id="GO:0003934">
    <property type="term" value="F:GTP cyclohydrolase I activity"/>
    <property type="evidence" value="ECO:0007669"/>
    <property type="project" value="InterPro"/>
</dbReference>
<name>D9Q0A5_ACIS3</name>
<dbReference type="Pfam" id="PF02649">
    <property type="entry name" value="GCHY-1"/>
    <property type="match status" value="1"/>
</dbReference>
<reference evidence="2 3" key="1">
    <citation type="journal article" date="2010" name="Appl. Environ. Microbiol.">
        <title>The genome sequence of the crenarchaeon Acidilobus saccharovorans supports a new order, Acidilobales, and suggests an important ecological role in terrestrial acidic hot springs.</title>
        <authorList>
            <person name="Mardanov A.V."/>
            <person name="Svetlitchnyi V.A."/>
            <person name="Beletsky A.V."/>
            <person name="Prokofeva M.I."/>
            <person name="Bonch-Osmolovskaya E.A."/>
            <person name="Ravin N.V."/>
            <person name="Skryabin K.G."/>
        </authorList>
    </citation>
    <scope>NUCLEOTIDE SEQUENCE [LARGE SCALE GENOMIC DNA]</scope>
    <source>
        <strain evidence="3">DSM 16705 / JCM 18335 / VKM B-2471 / 345-15</strain>
    </source>
</reference>
<evidence type="ECO:0000313" key="2">
    <source>
        <dbReference type="EMBL" id="ADL18743.1"/>
    </source>
</evidence>
<dbReference type="EMBL" id="CP001742">
    <property type="protein sequence ID" value="ADL18743.1"/>
    <property type="molecule type" value="Genomic_DNA"/>
</dbReference>
<gene>
    <name evidence="2" type="ordered locus">ASAC_0336</name>
</gene>
<sequence length="272" mass="30159">MPVKRIGFRGVLKRILIKSPQGMFAFDAKINVYVDISSDRKGAHLSRNVDAMQILDSFPQESWSLEGLAESIHDQLLNLHSYSDSAGVELYTTYWARAVFEDIESLEPVRVKVAVTGGRYKKTFLTSVSVKGFTVCPSAQRTIADMFNYSSTAPSHSQKVMLKGSIISHKLHIISVDDIASALWASLSAPAFTLLKRPQEAKLVFGAHRNPRFAEDAVREAVRRLRCLVGESLPKDTVLRAEIYSLESIHPHNVFAVAEGKVEELPKMGCGV</sequence>
<evidence type="ECO:0000256" key="1">
    <source>
        <dbReference type="ARBA" id="ARBA00022801"/>
    </source>
</evidence>
<keyword evidence="3" id="KW-1185">Reference proteome</keyword>
<dbReference type="KEGG" id="asc:ASAC_0336"/>
<dbReference type="InterPro" id="IPR003801">
    <property type="entry name" value="GTP_cyclohydrolase_FolE2/MptA"/>
</dbReference>
<organism evidence="2 3">
    <name type="scientific">Acidilobus saccharovorans (strain DSM 16705 / JCM 18335 / VKM B-2471 / 345-15)</name>
    <dbReference type="NCBI Taxonomy" id="666510"/>
    <lineage>
        <taxon>Archaea</taxon>
        <taxon>Thermoproteota</taxon>
        <taxon>Thermoprotei</taxon>
        <taxon>Acidilobales</taxon>
        <taxon>Acidilobaceae</taxon>
        <taxon>Acidilobus</taxon>
    </lineage>
</organism>
<dbReference type="GeneID" id="9498559"/>
<dbReference type="InParanoid" id="D9Q0A5"/>
<dbReference type="PANTHER" id="PTHR36445">
    <property type="entry name" value="GTP CYCLOHYDROLASE MPTA"/>
    <property type="match status" value="1"/>
</dbReference>
<dbReference type="PANTHER" id="PTHR36445:SF1">
    <property type="entry name" value="GTP CYCLOHYDROLASE MPTA"/>
    <property type="match status" value="1"/>
</dbReference>
<evidence type="ECO:0000313" key="3">
    <source>
        <dbReference type="Proteomes" id="UP000000346"/>
    </source>
</evidence>